<dbReference type="AlphaFoldDB" id="A0A6C0EL06"/>
<dbReference type="EMBL" id="MN738881">
    <property type="protein sequence ID" value="QHT29737.1"/>
    <property type="molecule type" value="Genomic_DNA"/>
</dbReference>
<keyword evidence="1" id="KW-0472">Membrane</keyword>
<keyword evidence="1" id="KW-1133">Transmembrane helix</keyword>
<proteinExistence type="predicted"/>
<reference evidence="2" key="1">
    <citation type="journal article" date="2020" name="Nature">
        <title>Giant virus diversity and host interactions through global metagenomics.</title>
        <authorList>
            <person name="Schulz F."/>
            <person name="Roux S."/>
            <person name="Paez-Espino D."/>
            <person name="Jungbluth S."/>
            <person name="Walsh D.A."/>
            <person name="Denef V.J."/>
            <person name="McMahon K.D."/>
            <person name="Konstantinidis K.T."/>
            <person name="Eloe-Fadrosh E.A."/>
            <person name="Kyrpides N.C."/>
            <person name="Woyke T."/>
        </authorList>
    </citation>
    <scope>NUCLEOTIDE SEQUENCE</scope>
    <source>
        <strain evidence="2">GVMAG-M-3300009068-24</strain>
    </source>
</reference>
<evidence type="ECO:0000313" key="2">
    <source>
        <dbReference type="EMBL" id="QHT29737.1"/>
    </source>
</evidence>
<feature type="transmembrane region" description="Helical" evidence="1">
    <location>
        <begin position="159"/>
        <end position="180"/>
    </location>
</feature>
<protein>
    <submittedName>
        <fullName evidence="2">Uncharacterized protein</fullName>
    </submittedName>
</protein>
<sequence length="315" mass="35763">MSSATAPSAPSQESGPAALLAENQRIKQQMSDINASWKQLQTDQATSPPTFYLSVLILFLLAVVPFLTFIYSGILNHQVMLLINQNGVLDAMVMAFKTGNFAVDIDGQEQTFKYFWEEVLVSVMRVITRGRFFLVVALFIVLLGTTLLTYSLYYRGQNYQAAARMISIVLSVILGFTFLFTNNRTMVGPFENVVGYGFVKMFMNKALQDAMNGIFQHKFFTNKYVFPGANIYYDFLLNVMSLETLPSVLEEIYQNNAKYDFEIRTDDEEGINTTRVRNLLQVILNKNTVGNMCWLYFASLVGTLISFQYILSNEM</sequence>
<name>A0A6C0EL06_9ZZZZ</name>
<accession>A0A6C0EL06</accession>
<feature type="transmembrane region" description="Helical" evidence="1">
    <location>
        <begin position="51"/>
        <end position="71"/>
    </location>
</feature>
<feature type="transmembrane region" description="Helical" evidence="1">
    <location>
        <begin position="293"/>
        <end position="311"/>
    </location>
</feature>
<organism evidence="2">
    <name type="scientific">viral metagenome</name>
    <dbReference type="NCBI Taxonomy" id="1070528"/>
    <lineage>
        <taxon>unclassified sequences</taxon>
        <taxon>metagenomes</taxon>
        <taxon>organismal metagenomes</taxon>
    </lineage>
</organism>
<keyword evidence="1" id="KW-0812">Transmembrane</keyword>
<evidence type="ECO:0000256" key="1">
    <source>
        <dbReference type="SAM" id="Phobius"/>
    </source>
</evidence>
<feature type="transmembrane region" description="Helical" evidence="1">
    <location>
        <begin position="132"/>
        <end position="153"/>
    </location>
</feature>